<comment type="catalytic activity">
    <reaction evidence="4">
        <text>dTTP + H2O = dTMP + diphosphate + H(+)</text>
        <dbReference type="Rhea" id="RHEA:28534"/>
        <dbReference type="ChEBI" id="CHEBI:15377"/>
        <dbReference type="ChEBI" id="CHEBI:15378"/>
        <dbReference type="ChEBI" id="CHEBI:33019"/>
        <dbReference type="ChEBI" id="CHEBI:37568"/>
        <dbReference type="ChEBI" id="CHEBI:63528"/>
        <dbReference type="EC" id="3.6.1.9"/>
    </reaction>
</comment>
<reference evidence="5 6" key="1">
    <citation type="submission" date="2019-02" db="EMBL/GenBank/DDBJ databases">
        <title>Deep-cultivation of Planctomycetes and their phenomic and genomic characterization uncovers novel biology.</title>
        <authorList>
            <person name="Wiegand S."/>
            <person name="Jogler M."/>
            <person name="Boedeker C."/>
            <person name="Pinto D."/>
            <person name="Vollmers J."/>
            <person name="Rivas-Marin E."/>
            <person name="Kohn T."/>
            <person name="Peeters S.H."/>
            <person name="Heuer A."/>
            <person name="Rast P."/>
            <person name="Oberbeckmann S."/>
            <person name="Bunk B."/>
            <person name="Jeske O."/>
            <person name="Meyerdierks A."/>
            <person name="Storesund J.E."/>
            <person name="Kallscheuer N."/>
            <person name="Luecker S."/>
            <person name="Lage O.M."/>
            <person name="Pohl T."/>
            <person name="Merkel B.J."/>
            <person name="Hornburger P."/>
            <person name="Mueller R.-W."/>
            <person name="Bruemmer F."/>
            <person name="Labrenz M."/>
            <person name="Spormann A.M."/>
            <person name="Op den Camp H."/>
            <person name="Overmann J."/>
            <person name="Amann R."/>
            <person name="Jetten M.S.M."/>
            <person name="Mascher T."/>
            <person name="Medema M.H."/>
            <person name="Devos D.P."/>
            <person name="Kaster A.-K."/>
            <person name="Ovreas L."/>
            <person name="Rohde M."/>
            <person name="Galperin M.Y."/>
            <person name="Jogler C."/>
        </authorList>
    </citation>
    <scope>NUCLEOTIDE SEQUENCE [LARGE SCALE GENOMIC DNA]</scope>
    <source>
        <strain evidence="5 6">Poly30</strain>
    </source>
</reference>
<evidence type="ECO:0000256" key="2">
    <source>
        <dbReference type="ARBA" id="ARBA00022801"/>
    </source>
</evidence>
<dbReference type="CDD" id="cd00555">
    <property type="entry name" value="Maf"/>
    <property type="match status" value="1"/>
</dbReference>
<keyword evidence="4" id="KW-0963">Cytoplasm</keyword>
<comment type="function">
    <text evidence="4">Nucleoside triphosphate pyrophosphatase that hydrolyzes dTTP and UTP. May have a dual role in cell division arrest and in preventing the incorporation of modified nucleotides into cellular nucleic acids.</text>
</comment>
<dbReference type="InterPro" id="IPR010916">
    <property type="entry name" value="TonB_box_CS"/>
</dbReference>
<dbReference type="GO" id="GO:0005737">
    <property type="term" value="C:cytoplasm"/>
    <property type="evidence" value="ECO:0007669"/>
    <property type="project" value="UniProtKB-SubCell"/>
</dbReference>
<feature type="site" description="Important for substrate specificity" evidence="4">
    <location>
        <position position="84"/>
    </location>
</feature>
<accession>A0A518ESF7</accession>
<protein>
    <recommendedName>
        <fullName evidence="4">dTTP/UTP pyrophosphatase</fullName>
        <shortName evidence="4">dTTPase/UTPase</shortName>
        <ecNumber evidence="4">3.6.1.9</ecNumber>
    </recommendedName>
    <alternativeName>
        <fullName evidence="4">Nucleoside triphosphate pyrophosphatase</fullName>
    </alternativeName>
    <alternativeName>
        <fullName evidence="4">Nucleotide pyrophosphatase</fullName>
        <shortName evidence="4">Nucleotide PPase</shortName>
    </alternativeName>
</protein>
<comment type="cofactor">
    <cofactor evidence="1 4">
        <name>a divalent metal cation</name>
        <dbReference type="ChEBI" id="CHEBI:60240"/>
    </cofactor>
</comment>
<dbReference type="HAMAP" id="MF_00528">
    <property type="entry name" value="Maf"/>
    <property type="match status" value="1"/>
</dbReference>
<evidence type="ECO:0000256" key="4">
    <source>
        <dbReference type="HAMAP-Rule" id="MF_00528"/>
    </source>
</evidence>
<dbReference type="Gene3D" id="3.90.950.10">
    <property type="match status" value="1"/>
</dbReference>
<dbReference type="InterPro" id="IPR029001">
    <property type="entry name" value="ITPase-like_fam"/>
</dbReference>
<dbReference type="Pfam" id="PF02545">
    <property type="entry name" value="Maf"/>
    <property type="match status" value="1"/>
</dbReference>
<proteinExistence type="inferred from homology"/>
<comment type="catalytic activity">
    <reaction evidence="4">
        <text>UTP + H2O = UMP + diphosphate + H(+)</text>
        <dbReference type="Rhea" id="RHEA:29395"/>
        <dbReference type="ChEBI" id="CHEBI:15377"/>
        <dbReference type="ChEBI" id="CHEBI:15378"/>
        <dbReference type="ChEBI" id="CHEBI:33019"/>
        <dbReference type="ChEBI" id="CHEBI:46398"/>
        <dbReference type="ChEBI" id="CHEBI:57865"/>
        <dbReference type="EC" id="3.6.1.9"/>
    </reaction>
</comment>
<dbReference type="GO" id="GO:0036221">
    <property type="term" value="F:UTP diphosphatase activity"/>
    <property type="evidence" value="ECO:0007669"/>
    <property type="project" value="RHEA"/>
</dbReference>
<evidence type="ECO:0000313" key="5">
    <source>
        <dbReference type="EMBL" id="QDV07016.1"/>
    </source>
</evidence>
<dbReference type="EMBL" id="CP036434">
    <property type="protein sequence ID" value="QDV07016.1"/>
    <property type="molecule type" value="Genomic_DNA"/>
</dbReference>
<feature type="active site" description="Proton acceptor" evidence="4">
    <location>
        <position position="83"/>
    </location>
</feature>
<keyword evidence="2 4" id="KW-0378">Hydrolase</keyword>
<feature type="site" description="Important for substrate specificity" evidence="4">
    <location>
        <position position="18"/>
    </location>
</feature>
<dbReference type="SUPFAM" id="SSF52972">
    <property type="entry name" value="ITPase-like"/>
    <property type="match status" value="1"/>
</dbReference>
<dbReference type="GO" id="GO:0009117">
    <property type="term" value="P:nucleotide metabolic process"/>
    <property type="evidence" value="ECO:0007669"/>
    <property type="project" value="UniProtKB-KW"/>
</dbReference>
<dbReference type="PANTHER" id="PTHR43213:SF5">
    <property type="entry name" value="BIFUNCTIONAL DTTP_UTP PYROPHOSPHATASE_METHYLTRANSFERASE PROTEIN-RELATED"/>
    <property type="match status" value="1"/>
</dbReference>
<keyword evidence="3 4" id="KW-0546">Nucleotide metabolism</keyword>
<evidence type="ECO:0000256" key="1">
    <source>
        <dbReference type="ARBA" id="ARBA00001968"/>
    </source>
</evidence>
<dbReference type="AlphaFoldDB" id="A0A518ESF7"/>
<dbReference type="NCBIfam" id="TIGR00172">
    <property type="entry name" value="maf"/>
    <property type="match status" value="1"/>
</dbReference>
<keyword evidence="6" id="KW-1185">Reference proteome</keyword>
<evidence type="ECO:0000313" key="6">
    <source>
        <dbReference type="Proteomes" id="UP000320390"/>
    </source>
</evidence>
<feature type="site" description="Important for substrate specificity" evidence="4">
    <location>
        <position position="176"/>
    </location>
</feature>
<sequence length="214" mass="22687">MERALAGRTLVLASASPRRHDLLGRTGLKFEVEPADADETMNLALGAAAIAEDLALRKARMVAGRRASEASASPAAALILGSDTVVVLGEDENPARRFLEKAAHAQEALEMLRALSGTRHRVITGVAAVRVDGDVSLEFADHETTWVTMRRLNDEELAAYVASGEWEGKAGAYGIQGSADRFVERLEGGGFDNVVGLPVERTLALLGRACAALP</sequence>
<name>A0A518ESF7_9BACT</name>
<evidence type="ECO:0000256" key="3">
    <source>
        <dbReference type="ARBA" id="ARBA00023080"/>
    </source>
</evidence>
<organism evidence="5 6">
    <name type="scientific">Saltatorellus ferox</name>
    <dbReference type="NCBI Taxonomy" id="2528018"/>
    <lineage>
        <taxon>Bacteria</taxon>
        <taxon>Pseudomonadati</taxon>
        <taxon>Planctomycetota</taxon>
        <taxon>Planctomycetia</taxon>
        <taxon>Planctomycetia incertae sedis</taxon>
        <taxon>Saltatorellus</taxon>
    </lineage>
</organism>
<dbReference type="GO" id="GO:0036218">
    <property type="term" value="F:dTTP diphosphatase activity"/>
    <property type="evidence" value="ECO:0007669"/>
    <property type="project" value="RHEA"/>
</dbReference>
<dbReference type="PROSITE" id="PS00430">
    <property type="entry name" value="TONB_DEPENDENT_REC_1"/>
    <property type="match status" value="1"/>
</dbReference>
<comment type="caution">
    <text evidence="4">Lacks conserved residue(s) required for the propagation of feature annotation.</text>
</comment>
<gene>
    <name evidence="5" type="primary">yhdE</name>
    <name evidence="5" type="ORF">Poly30_25350</name>
</gene>
<dbReference type="Proteomes" id="UP000320390">
    <property type="component" value="Chromosome"/>
</dbReference>
<dbReference type="InterPro" id="IPR003697">
    <property type="entry name" value="Maf-like"/>
</dbReference>
<dbReference type="PIRSF" id="PIRSF006305">
    <property type="entry name" value="Maf"/>
    <property type="match status" value="1"/>
</dbReference>
<dbReference type="EC" id="3.6.1.9" evidence="4"/>
<comment type="subcellular location">
    <subcellularLocation>
        <location evidence="4">Cytoplasm</location>
    </subcellularLocation>
</comment>
<dbReference type="PANTHER" id="PTHR43213">
    <property type="entry name" value="BIFUNCTIONAL DTTP/UTP PYROPHOSPHATASE/METHYLTRANSFERASE PROTEIN-RELATED"/>
    <property type="match status" value="1"/>
</dbReference>
<comment type="similarity">
    <text evidence="4">Belongs to the Maf family. YhdE subfamily.</text>
</comment>